<dbReference type="PANTHER" id="PTHR43780:SF2">
    <property type="entry name" value="1-AMINOCYCLOPROPANE-1-CARBOXYLATE DEAMINASE-RELATED"/>
    <property type="match status" value="1"/>
</dbReference>
<keyword evidence="3" id="KW-0663">Pyridoxal phosphate</keyword>
<comment type="similarity">
    <text evidence="2">Belongs to the ACC deaminase/D-cysteine desulfhydrase family.</text>
</comment>
<dbReference type="PANTHER" id="PTHR43780">
    <property type="entry name" value="1-AMINOCYCLOPROPANE-1-CARBOXYLATE DEAMINASE-RELATED"/>
    <property type="match status" value="1"/>
</dbReference>
<evidence type="ECO:0000256" key="3">
    <source>
        <dbReference type="ARBA" id="ARBA00022898"/>
    </source>
</evidence>
<dbReference type="SUPFAM" id="SSF53686">
    <property type="entry name" value="Tryptophan synthase beta subunit-like PLP-dependent enzymes"/>
    <property type="match status" value="1"/>
</dbReference>
<comment type="caution">
    <text evidence="5">The sequence shown here is derived from an EMBL/GenBank/DDBJ whole genome shotgun (WGS) entry which is preliminary data.</text>
</comment>
<evidence type="ECO:0000256" key="1">
    <source>
        <dbReference type="ARBA" id="ARBA00001933"/>
    </source>
</evidence>
<evidence type="ECO:0000313" key="6">
    <source>
        <dbReference type="Proteomes" id="UP001314903"/>
    </source>
</evidence>
<dbReference type="InterPro" id="IPR027278">
    <property type="entry name" value="ACCD_DCysDesulf"/>
</dbReference>
<evidence type="ECO:0000256" key="2">
    <source>
        <dbReference type="ARBA" id="ARBA00008639"/>
    </source>
</evidence>
<keyword evidence="6" id="KW-1185">Reference proteome</keyword>
<feature type="domain" description="Tryptophan synthase beta chain-like PALP" evidence="4">
    <location>
        <begin position="8"/>
        <end position="320"/>
    </location>
</feature>
<dbReference type="InterPro" id="IPR005966">
    <property type="entry name" value="D-Cys_desShydrase"/>
</dbReference>
<comment type="cofactor">
    <cofactor evidence="1">
        <name>pyridoxal 5'-phosphate</name>
        <dbReference type="ChEBI" id="CHEBI:597326"/>
    </cofactor>
</comment>
<dbReference type="Proteomes" id="UP001314903">
    <property type="component" value="Unassembled WGS sequence"/>
</dbReference>
<sequence>MKPNIMPVSLGNYPTPIIKLERLSKELGKSIYVKRDDYSGIELSGNKTRKLEYSLGEAISKGADTIITCGAVQSNHARATVSACRVLGLDVHLVLRTKDGKEPEEKEGNNLLDYIFGAKITYLSEEEFKNYNEVMENIKNSYLSEGKNPYLIPVGASNGVGTLGYFNGYEEILNQEKNLNISFDSIVCTIGSGGTFAGLWLGNEIHNELKNIIGISISEGSDYFKEKVQNILKETSIYFDIDFKDILKKSESSLDIVGGYQGGGYAISTKEERDFIEEIALKEGIIFDPVYTGKAFRGLVSEIKNGGFQDSENILFIHTGGIFGSFSYHKSDS</sequence>
<dbReference type="InterPro" id="IPR001926">
    <property type="entry name" value="TrpB-like_PALP"/>
</dbReference>
<dbReference type="Pfam" id="PF00291">
    <property type="entry name" value="PALP"/>
    <property type="match status" value="1"/>
</dbReference>
<dbReference type="PIRSF" id="PIRSF006278">
    <property type="entry name" value="ACCD_DCysDesulf"/>
    <property type="match status" value="1"/>
</dbReference>
<dbReference type="GO" id="GO:0019148">
    <property type="term" value="F:D-cysteine desulfhydrase activity"/>
    <property type="evidence" value="ECO:0007669"/>
    <property type="project" value="UniProtKB-EC"/>
</dbReference>
<evidence type="ECO:0000259" key="4">
    <source>
        <dbReference type="Pfam" id="PF00291"/>
    </source>
</evidence>
<evidence type="ECO:0000313" key="5">
    <source>
        <dbReference type="EMBL" id="MBP2026739.1"/>
    </source>
</evidence>
<keyword evidence="5" id="KW-0456">Lyase</keyword>
<dbReference type="EC" id="4.4.1.15" evidence="5"/>
<organism evidence="5 6">
    <name type="scientific">Acetoanaerobium pronyense</name>
    <dbReference type="NCBI Taxonomy" id="1482736"/>
    <lineage>
        <taxon>Bacteria</taxon>
        <taxon>Bacillati</taxon>
        <taxon>Bacillota</taxon>
        <taxon>Clostridia</taxon>
        <taxon>Peptostreptococcales</taxon>
        <taxon>Filifactoraceae</taxon>
        <taxon>Acetoanaerobium</taxon>
    </lineage>
</organism>
<dbReference type="EMBL" id="JAGGLI010000004">
    <property type="protein sequence ID" value="MBP2026739.1"/>
    <property type="molecule type" value="Genomic_DNA"/>
</dbReference>
<protein>
    <submittedName>
        <fullName evidence="5">D-cysteine desulfhydrase</fullName>
        <ecNumber evidence="5">4.4.1.15</ecNumber>
    </submittedName>
</protein>
<dbReference type="RefSeq" id="WP_209659072.1">
    <property type="nucleotide sequence ID" value="NZ_JAGGLI010000004.1"/>
</dbReference>
<gene>
    <name evidence="5" type="ORF">J2Z35_000530</name>
</gene>
<name>A0ABS4KG42_9FIRM</name>
<proteinExistence type="inferred from homology"/>
<dbReference type="Gene3D" id="3.40.50.1100">
    <property type="match status" value="2"/>
</dbReference>
<dbReference type="NCBIfam" id="TIGR01275">
    <property type="entry name" value="ACC_deam_rel"/>
    <property type="match status" value="1"/>
</dbReference>
<dbReference type="InterPro" id="IPR036052">
    <property type="entry name" value="TrpB-like_PALP_sf"/>
</dbReference>
<reference evidence="5 6" key="1">
    <citation type="submission" date="2021-03" db="EMBL/GenBank/DDBJ databases">
        <title>Genomic Encyclopedia of Type Strains, Phase IV (KMG-IV): sequencing the most valuable type-strain genomes for metagenomic binning, comparative biology and taxonomic classification.</title>
        <authorList>
            <person name="Goeker M."/>
        </authorList>
    </citation>
    <scope>NUCLEOTIDE SEQUENCE [LARGE SCALE GENOMIC DNA]</scope>
    <source>
        <strain evidence="5 6">DSM 27512</strain>
    </source>
</reference>
<accession>A0ABS4KG42</accession>